<reference evidence="2 3" key="1">
    <citation type="submission" date="2023-09" db="EMBL/GenBank/DDBJ databases">
        <title>Multi-omics analysis of a traditional fermented food reveals byproduct-associated fungal strains for waste-to-food upcycling.</title>
        <authorList>
            <consortium name="Lawrence Berkeley National Laboratory"/>
            <person name="Rekdal V.M."/>
            <person name="Villalobos-Escobedo J.M."/>
            <person name="Rodriguez-Valeron N."/>
            <person name="Garcia M.O."/>
            <person name="Vasquez D.P."/>
            <person name="Damayanti I."/>
            <person name="Sorensen P.M."/>
            <person name="Baidoo E.E."/>
            <person name="De Carvalho A.C."/>
            <person name="Riley R."/>
            <person name="Lipzen A."/>
            <person name="He G."/>
            <person name="Yan M."/>
            <person name="Haridas S."/>
            <person name="Daum C."/>
            <person name="Yoshinaga Y."/>
            <person name="Ng V."/>
            <person name="Grigoriev I.V."/>
            <person name="Munk R."/>
            <person name="Nuraida L."/>
            <person name="Wijaya C.H."/>
            <person name="Morales P.-C."/>
            <person name="Keasling J.D."/>
        </authorList>
    </citation>
    <scope>NUCLEOTIDE SEQUENCE [LARGE SCALE GENOMIC DNA]</scope>
    <source>
        <strain evidence="2 3">FGSC 2613</strain>
    </source>
</reference>
<evidence type="ECO:0000256" key="1">
    <source>
        <dbReference type="SAM" id="Phobius"/>
    </source>
</evidence>
<name>A0ABR3D6U6_NEUIN</name>
<keyword evidence="1" id="KW-0472">Membrane</keyword>
<sequence length="383" mass="43195">MHGQNTYPLDLSDVLIPPWAENQAQKPLVIIRQRPSKQQEEFADTNQKPNGVTLTKTLVMTVSKHVRSRPAPSQRPPLSGRQQARETFDLIGLVVLDVIGLIFLFLIPALHVSVTYFEIPPTSSPTPTMTMLKNWENISSDDKGQGSEYSKTDIYVGSSDVGLSEAYQGAEHHENMFPHLLNQPPRLIIIGATWGGVSVTDDIRAMVASDHRVTFDMYNLYNVLTPDPAYGAVKTLTVLYQLEGLNNNGEVHLLNMPEHTAVVSIWADKHALAEQEAVDRTSDFVQTIHRPWRTGLPYNGSVEILAALYGPERIETPWVLQELAKFFEGRRGQIRMTNAFWKKDTWPGVRKSWTVYFRFADSKRIQVVTGMEDGALEVPWGRF</sequence>
<comment type="caution">
    <text evidence="2">The sequence shown here is derived from an EMBL/GenBank/DDBJ whole genome shotgun (WGS) entry which is preliminary data.</text>
</comment>
<keyword evidence="1" id="KW-1133">Transmembrane helix</keyword>
<evidence type="ECO:0000313" key="3">
    <source>
        <dbReference type="Proteomes" id="UP001451303"/>
    </source>
</evidence>
<evidence type="ECO:0000313" key="2">
    <source>
        <dbReference type="EMBL" id="KAL0468404.1"/>
    </source>
</evidence>
<dbReference type="Proteomes" id="UP001451303">
    <property type="component" value="Unassembled WGS sequence"/>
</dbReference>
<organism evidence="2 3">
    <name type="scientific">Neurospora intermedia</name>
    <dbReference type="NCBI Taxonomy" id="5142"/>
    <lineage>
        <taxon>Eukaryota</taxon>
        <taxon>Fungi</taxon>
        <taxon>Dikarya</taxon>
        <taxon>Ascomycota</taxon>
        <taxon>Pezizomycotina</taxon>
        <taxon>Sordariomycetes</taxon>
        <taxon>Sordariomycetidae</taxon>
        <taxon>Sordariales</taxon>
        <taxon>Sordariaceae</taxon>
        <taxon>Neurospora</taxon>
    </lineage>
</organism>
<dbReference type="EMBL" id="JAVLET010000007">
    <property type="protein sequence ID" value="KAL0468404.1"/>
    <property type="molecule type" value="Genomic_DNA"/>
</dbReference>
<protein>
    <submittedName>
        <fullName evidence="2">Uncharacterized protein</fullName>
    </submittedName>
</protein>
<proteinExistence type="predicted"/>
<keyword evidence="3" id="KW-1185">Reference proteome</keyword>
<gene>
    <name evidence="2" type="ORF">QR685DRAFT_530883</name>
</gene>
<accession>A0ABR3D6U6</accession>
<keyword evidence="1" id="KW-0812">Transmembrane</keyword>
<feature type="transmembrane region" description="Helical" evidence="1">
    <location>
        <begin position="90"/>
        <end position="110"/>
    </location>
</feature>